<dbReference type="Proteomes" id="UP001442494">
    <property type="component" value="Unassembled WGS sequence"/>
</dbReference>
<keyword evidence="1" id="KW-0812">Transmembrane</keyword>
<comment type="caution">
    <text evidence="2">The sequence shown here is derived from an EMBL/GenBank/DDBJ whole genome shotgun (WGS) entry which is preliminary data.</text>
</comment>
<evidence type="ECO:0000313" key="3">
    <source>
        <dbReference type="Proteomes" id="UP001442494"/>
    </source>
</evidence>
<name>A0ABV0JPE0_9CYAN</name>
<reference evidence="2 3" key="1">
    <citation type="submission" date="2022-04" db="EMBL/GenBank/DDBJ databases">
        <title>Positive selection, recombination, and allopatry shape intraspecific diversity of widespread and dominant cyanobacteria.</title>
        <authorList>
            <person name="Wei J."/>
            <person name="Shu W."/>
            <person name="Hu C."/>
        </authorList>
    </citation>
    <scope>NUCLEOTIDE SEQUENCE [LARGE SCALE GENOMIC DNA]</scope>
    <source>
        <strain evidence="2 3">GB2-A5</strain>
    </source>
</reference>
<gene>
    <name evidence="2" type="ORF">NDI37_12425</name>
</gene>
<evidence type="ECO:0000313" key="2">
    <source>
        <dbReference type="EMBL" id="MEP0865273.1"/>
    </source>
</evidence>
<keyword evidence="1" id="KW-1133">Transmembrane helix</keyword>
<organism evidence="2 3">
    <name type="scientific">Funiculus sociatus GB2-A5</name>
    <dbReference type="NCBI Taxonomy" id="2933946"/>
    <lineage>
        <taxon>Bacteria</taxon>
        <taxon>Bacillati</taxon>
        <taxon>Cyanobacteriota</taxon>
        <taxon>Cyanophyceae</taxon>
        <taxon>Coleofasciculales</taxon>
        <taxon>Coleofasciculaceae</taxon>
        <taxon>Funiculus</taxon>
    </lineage>
</organism>
<evidence type="ECO:0000256" key="1">
    <source>
        <dbReference type="SAM" id="Phobius"/>
    </source>
</evidence>
<dbReference type="RefSeq" id="WP_190425234.1">
    <property type="nucleotide sequence ID" value="NZ_JAMPKK010000023.1"/>
</dbReference>
<sequence length="54" mass="6019">MTTYITFETALRIIENAYLVSAGLLLAGSYIGLTAIEKMEKSDDNFPTRQFGSR</sequence>
<dbReference type="EMBL" id="JAMPKK010000023">
    <property type="protein sequence ID" value="MEP0865273.1"/>
    <property type="molecule type" value="Genomic_DNA"/>
</dbReference>
<keyword evidence="3" id="KW-1185">Reference proteome</keyword>
<proteinExistence type="predicted"/>
<feature type="transmembrane region" description="Helical" evidence="1">
    <location>
        <begin position="17"/>
        <end position="36"/>
    </location>
</feature>
<protein>
    <submittedName>
        <fullName evidence="2">Uncharacterized protein</fullName>
    </submittedName>
</protein>
<keyword evidence="1" id="KW-0472">Membrane</keyword>
<accession>A0ABV0JPE0</accession>